<protein>
    <recommendedName>
        <fullName evidence="7">Nucleolar pre-ribosomal-associated protein 1 C-terminal domain-containing protein</fullName>
    </recommendedName>
</protein>
<feature type="domain" description="URB1 C-terminal" evidence="3">
    <location>
        <begin position="1433"/>
        <end position="1627"/>
    </location>
</feature>
<dbReference type="Pfam" id="PF11707">
    <property type="entry name" value="Npa1"/>
    <property type="match status" value="1"/>
</dbReference>
<dbReference type="InterPro" id="IPR032436">
    <property type="entry name" value="URB1_C"/>
</dbReference>
<dbReference type="GO" id="GO:0000466">
    <property type="term" value="P:maturation of 5.8S rRNA from tricistronic rRNA transcript (SSU-rRNA, 5.8S rRNA, LSU-rRNA)"/>
    <property type="evidence" value="ECO:0007669"/>
    <property type="project" value="EnsemblFungi"/>
</dbReference>
<dbReference type="Pfam" id="PF26140">
    <property type="entry name" value="HEAT_URB1"/>
    <property type="match status" value="1"/>
</dbReference>
<gene>
    <name evidence="5" type="primary">NCAS0C05080</name>
    <name evidence="5" type="ordered locus">NCAS_0C05080</name>
</gene>
<dbReference type="Pfam" id="PF16201">
    <property type="entry name" value="NopRA1"/>
    <property type="match status" value="1"/>
</dbReference>
<dbReference type="GO" id="GO:0005730">
    <property type="term" value="C:nucleolus"/>
    <property type="evidence" value="ECO:0007669"/>
    <property type="project" value="EnsemblFungi"/>
</dbReference>
<evidence type="ECO:0000259" key="2">
    <source>
        <dbReference type="Pfam" id="PF11707"/>
    </source>
</evidence>
<dbReference type="OrthoDB" id="72892at2759"/>
<evidence type="ECO:0000259" key="4">
    <source>
        <dbReference type="Pfam" id="PF26140"/>
    </source>
</evidence>
<keyword evidence="6" id="KW-1185">Reference proteome</keyword>
<dbReference type="PANTHER" id="PTHR13500:SF0">
    <property type="entry name" value="NUCLEOLAR PRE-RIBOSOMAL-ASSOCIATED PROTEIN 1"/>
    <property type="match status" value="1"/>
</dbReference>
<evidence type="ECO:0008006" key="7">
    <source>
        <dbReference type="Google" id="ProtNLM"/>
    </source>
</evidence>
<evidence type="ECO:0000259" key="3">
    <source>
        <dbReference type="Pfam" id="PF16201"/>
    </source>
</evidence>
<dbReference type="InterPro" id="IPR039844">
    <property type="entry name" value="URB1"/>
</dbReference>
<feature type="domain" description="URB1 N-terminal" evidence="2">
    <location>
        <begin position="72"/>
        <end position="400"/>
    </location>
</feature>
<accession>G0VDD6</accession>
<dbReference type="InterPro" id="IPR021714">
    <property type="entry name" value="URB1_N"/>
</dbReference>
<name>G0VDD6_NAUCA</name>
<dbReference type="Proteomes" id="UP000001640">
    <property type="component" value="Chromosome 3"/>
</dbReference>
<dbReference type="eggNOG" id="KOG1791">
    <property type="taxonomic scope" value="Eukaryota"/>
</dbReference>
<evidence type="ECO:0000313" key="6">
    <source>
        <dbReference type="Proteomes" id="UP000001640"/>
    </source>
</evidence>
<evidence type="ECO:0000256" key="1">
    <source>
        <dbReference type="SAM" id="MobiDB-lite"/>
    </source>
</evidence>
<dbReference type="KEGG" id="ncs:NCAS_0C05080"/>
<dbReference type="InterPro" id="IPR059018">
    <property type="entry name" value="HEAT_URB1"/>
</dbReference>
<feature type="domain" description="URB1 central HEAT repeat" evidence="4">
    <location>
        <begin position="580"/>
        <end position="766"/>
    </location>
</feature>
<dbReference type="PANTHER" id="PTHR13500">
    <property type="entry name" value="NUCLEOLAR PRERIBOSOMAL-ASSOCIATED PROTEIN 1"/>
    <property type="match status" value="1"/>
</dbReference>
<reference evidence="5 6" key="1">
    <citation type="journal article" date="2011" name="Proc. Natl. Acad. Sci. U.S.A.">
        <title>Evolutionary erosion of yeast sex chromosomes by mating-type switching accidents.</title>
        <authorList>
            <person name="Gordon J.L."/>
            <person name="Armisen D."/>
            <person name="Proux-Wera E."/>
            <person name="Oheigeartaigh S.S."/>
            <person name="Byrne K.P."/>
            <person name="Wolfe K.H."/>
        </authorList>
    </citation>
    <scope>NUCLEOTIDE SEQUENCE [LARGE SCALE GENOMIC DNA]</scope>
    <source>
        <strain evidence="6">ATCC 76901 / BCRC 22586 / CBS 4309 / NBRC 1992 / NRRL Y-12630</strain>
    </source>
</reference>
<dbReference type="GeneID" id="96903079"/>
<dbReference type="RefSeq" id="XP_003675862.1">
    <property type="nucleotide sequence ID" value="XM_003675814.1"/>
</dbReference>
<reference key="2">
    <citation type="submission" date="2011-08" db="EMBL/GenBank/DDBJ databases">
        <title>Genome sequence of Naumovozyma castellii.</title>
        <authorList>
            <person name="Gordon J.L."/>
            <person name="Armisen D."/>
            <person name="Proux-Wera E."/>
            <person name="OhEigeartaigh S.S."/>
            <person name="Byrne K.P."/>
            <person name="Wolfe K.H."/>
        </authorList>
    </citation>
    <scope>NUCLEOTIDE SEQUENCE</scope>
    <source>
        <strain>Type strain:CBS 4309</strain>
    </source>
</reference>
<dbReference type="STRING" id="1064592.G0VDD6"/>
<feature type="compositionally biased region" description="Basic and acidic residues" evidence="1">
    <location>
        <begin position="18"/>
        <end position="27"/>
    </location>
</feature>
<feature type="compositionally biased region" description="Polar residues" evidence="1">
    <location>
        <begin position="1"/>
        <end position="17"/>
    </location>
</feature>
<dbReference type="FunCoup" id="G0VDD6">
    <property type="interactions" value="378"/>
</dbReference>
<feature type="region of interest" description="Disordered" evidence="1">
    <location>
        <begin position="1"/>
        <end position="30"/>
    </location>
</feature>
<dbReference type="OMA" id="MTSYWFG"/>
<dbReference type="GO" id="GO:0000463">
    <property type="term" value="P:maturation of LSU-rRNA from tricistronic rRNA transcript (SSU-rRNA, 5.8S rRNA, LSU-rRNA)"/>
    <property type="evidence" value="ECO:0007669"/>
    <property type="project" value="EnsemblFungi"/>
</dbReference>
<sequence>MDTTATQEETKYQSNYSRSREERKEKYTQQGQEIENGVLENLEKILVKLTNTPVGQSKDFQELILFQSKGYLPQVVQSWSYFAQVNNHYKFIHSTQVILRFLKLVGTETNVNVLNLGDFLIDLILKDYLKVIYRGLNNTRIKLNIPMINLMKEIVLYHDRLHLETFLTYFNLHSPSLVRILTPAKSDLNDPSNNDKMTVRTAFLDFWLNLIQYTPALIRIDLLENNFKIMGAWFKYMDKIDPISISERTVVIFTDYILKEKLFKRMTKTKILNELALSKIHKFYNSQDKGLVTQTNRLFLAYAASSETSVAFPDDRVWFDHSPNNGTDGGVFISVHGKEFKIYNKMIFNMLKMFKPWEDDLQSTTVLKVLENVPELVAPYCAHLASLGTHDPRMTSYWFGATLIIGRIISLKIPTFVENIETDLVPSTTLIMENIIPSCMTKNSLTKGLQHESPLIKQLTCQLITFAFQKLKLVFDLYDKKGWGSSKTTIAVAFHSVIPDLTIITSTLMQSYNSNKENKILPLSLTVILNFYGECFPNFFTVALPASNIYVDIMKKNFFSGIELAILDNFLQYQEYNGTQTKWWNSNKDENSLFTSLLRLASSPNSNTAVASKISQLINTLTISTVVFNKLLASPITALINSLQMVSTGQENKQLLKIWKLLDQTIAFSVKTPYKYVDMAQKFGTISPFMVALLQQWKFVSNEDGEGTALVVKFICIFFRNMSMIGESQAGILSAALEFIGEEQNEILELYLNFSTYESKIQELRSNEKWLLSSHMDSSFAQYITLAPYKQLKKITRYPVGEYDVVATIFRLKLLLNDDSINFDSEFKLVADALISKVTNYVAVDEKFSLLDPRIFQEFFAEIDSTSDEDCLKKYTLVTKSFIHISQSLERNKDEFENFAFQWLKQQNNVEEHSDLVAVVSNSVNADHAIELLKESIPFNQDTVSVLLLKIQGDATKHLDFCILEKVLNKASDEIISLIITLLYSNRIDDMDSSSFTSMLVKEERFLQLLLTFMNSSYFSIGVILPFLSELQDSSLATSIAIGTYKYIDQEPKVKNFVTSVISRCYSEFFKLEGPRFDACLDLFCMASDKITDIQKKSILQFITTEYKHKYGPSVIKFILVVNDFENATVDKWLSKMTLYITKFLSEDMELSGKYLQVLSEFRELVTKIDVWTKVNRNILNSQLEVILSGKLISDVNVLEYLMALTLGGNTKLIQSDKMVQLLLNNENNLLNMTISKKIANASYKAYLTVTSLYWFFNMDVSKNSTTLIQQQLLTYYNGSVSCQDRLILKMLETIESKTSISWTNYIYNWDFLESTEEESSDFVTETKLITKEKEGLIITLRKEYVQNSIVNYPLERPSLPNLQMRSVKEKYALVQKFYHDTMRSIKTEYVYDPLFVMLLTLHNKELVSYSSEDDGTIKYKFEIQKFLSSKFFQLIVVSLADCSKEVSKVAIAVLTEMLYSLEDNTQFKEGHIFQILLKKIIVSWNKNEKIIQPVVWSTISRICDLLLQPASPLYEKAFRWVLNGPAIRPNDIPLMQDLIAPRDSEVNYESYYKQLSWVLESLEFGIKSEMDLDLLKRRDVFEWLFNLINLPYLNSRMKSVINRIFYNVQRIENGGSALLTRYGAVSTSEVQNLWIKENGREVEAALERNSKNSKHLKRKLLLEEQNINTNELLEGYVAIISSQKRLREWVEDDGDHIMKRTCQ</sequence>
<evidence type="ECO:0000313" key="5">
    <source>
        <dbReference type="EMBL" id="CCC69498.1"/>
    </source>
</evidence>
<dbReference type="HOGENOM" id="CLU_003174_0_0_1"/>
<dbReference type="EMBL" id="HE576754">
    <property type="protein sequence ID" value="CCC69498.1"/>
    <property type="molecule type" value="Genomic_DNA"/>
</dbReference>
<dbReference type="InParanoid" id="G0VDD6"/>
<proteinExistence type="predicted"/>
<organism evidence="5 6">
    <name type="scientific">Naumovozyma castellii</name>
    <name type="common">Yeast</name>
    <name type="synonym">Saccharomyces castellii</name>
    <dbReference type="NCBI Taxonomy" id="27288"/>
    <lineage>
        <taxon>Eukaryota</taxon>
        <taxon>Fungi</taxon>
        <taxon>Dikarya</taxon>
        <taxon>Ascomycota</taxon>
        <taxon>Saccharomycotina</taxon>
        <taxon>Saccharomycetes</taxon>
        <taxon>Saccharomycetales</taxon>
        <taxon>Saccharomycetaceae</taxon>
        <taxon>Naumovozyma</taxon>
    </lineage>
</organism>